<dbReference type="GO" id="GO:0005524">
    <property type="term" value="F:ATP binding"/>
    <property type="evidence" value="ECO:0007669"/>
    <property type="project" value="UniProtKB-KW"/>
</dbReference>
<dbReference type="Pfam" id="PF13855">
    <property type="entry name" value="LRR_8"/>
    <property type="match status" value="1"/>
</dbReference>
<dbReference type="InterPro" id="IPR002182">
    <property type="entry name" value="NB-ARC"/>
</dbReference>
<keyword evidence="11" id="KW-1185">Reference proteome</keyword>
<evidence type="ECO:0000313" key="10">
    <source>
        <dbReference type="EMBL" id="KAG6632409.1"/>
    </source>
</evidence>
<dbReference type="GO" id="GO:0006952">
    <property type="term" value="P:defense response"/>
    <property type="evidence" value="ECO:0007669"/>
    <property type="project" value="UniProtKB-KW"/>
</dbReference>
<dbReference type="EMBL" id="CM031821">
    <property type="protein sequence ID" value="KAG6632409.1"/>
    <property type="molecule type" value="Genomic_DNA"/>
</dbReference>
<dbReference type="AlphaFoldDB" id="A0A8T1NLC7"/>
<evidence type="ECO:0000256" key="3">
    <source>
        <dbReference type="ARBA" id="ARBA00022741"/>
    </source>
</evidence>
<evidence type="ECO:0000259" key="8">
    <source>
        <dbReference type="Pfam" id="PF23559"/>
    </source>
</evidence>
<keyword evidence="5" id="KW-0067">ATP-binding</keyword>
<keyword evidence="2" id="KW-0677">Repeat</keyword>
<evidence type="ECO:0000259" key="6">
    <source>
        <dbReference type="Pfam" id="PF00931"/>
    </source>
</evidence>
<dbReference type="Pfam" id="PF00931">
    <property type="entry name" value="NB-ARC"/>
    <property type="match status" value="1"/>
</dbReference>
<evidence type="ECO:0008006" key="12">
    <source>
        <dbReference type="Google" id="ProtNLM"/>
    </source>
</evidence>
<dbReference type="InterPro" id="IPR041118">
    <property type="entry name" value="Rx_N"/>
</dbReference>
<dbReference type="Proteomes" id="UP000811609">
    <property type="component" value="Chromosome 13"/>
</dbReference>
<feature type="domain" description="R13L1/DRL21-like LRR repeat region" evidence="9">
    <location>
        <begin position="681"/>
        <end position="812"/>
    </location>
</feature>
<dbReference type="InterPro" id="IPR056789">
    <property type="entry name" value="LRR_R13L1-DRL21"/>
</dbReference>
<organism evidence="10 11">
    <name type="scientific">Carya illinoinensis</name>
    <name type="common">Pecan</name>
    <dbReference type="NCBI Taxonomy" id="32201"/>
    <lineage>
        <taxon>Eukaryota</taxon>
        <taxon>Viridiplantae</taxon>
        <taxon>Streptophyta</taxon>
        <taxon>Embryophyta</taxon>
        <taxon>Tracheophyta</taxon>
        <taxon>Spermatophyta</taxon>
        <taxon>Magnoliopsida</taxon>
        <taxon>eudicotyledons</taxon>
        <taxon>Gunneridae</taxon>
        <taxon>Pentapetalae</taxon>
        <taxon>rosids</taxon>
        <taxon>fabids</taxon>
        <taxon>Fagales</taxon>
        <taxon>Juglandaceae</taxon>
        <taxon>Carya</taxon>
    </lineage>
</organism>
<evidence type="ECO:0000259" key="9">
    <source>
        <dbReference type="Pfam" id="PF25019"/>
    </source>
</evidence>
<dbReference type="PANTHER" id="PTHR36766:SF38">
    <property type="entry name" value="DISEASE RESISTANCE PROTEIN RGA3"/>
    <property type="match status" value="1"/>
</dbReference>
<keyword evidence="3" id="KW-0547">Nucleotide-binding</keyword>
<dbReference type="InterPro" id="IPR001611">
    <property type="entry name" value="Leu-rich_rpt"/>
</dbReference>
<reference evidence="10" key="1">
    <citation type="submission" date="2020-12" db="EMBL/GenBank/DDBJ databases">
        <title>WGS assembly of Carya illinoinensis cv. Pawnee.</title>
        <authorList>
            <person name="Platts A."/>
            <person name="Shu S."/>
            <person name="Wright S."/>
            <person name="Barry K."/>
            <person name="Edger P."/>
            <person name="Pires J.C."/>
            <person name="Schmutz J."/>
        </authorList>
    </citation>
    <scope>NUCLEOTIDE SEQUENCE</scope>
    <source>
        <tissue evidence="10">Leaf</tissue>
    </source>
</reference>
<accession>A0A8T1NLC7</accession>
<evidence type="ECO:0000259" key="7">
    <source>
        <dbReference type="Pfam" id="PF18052"/>
    </source>
</evidence>
<feature type="domain" description="NB-ARC" evidence="6">
    <location>
        <begin position="159"/>
        <end position="333"/>
    </location>
</feature>
<name>A0A8T1NLC7_CARIL</name>
<evidence type="ECO:0000256" key="1">
    <source>
        <dbReference type="ARBA" id="ARBA00022614"/>
    </source>
</evidence>
<keyword evidence="4" id="KW-0611">Plant defense</keyword>
<dbReference type="PROSITE" id="PS51450">
    <property type="entry name" value="LRR"/>
    <property type="match status" value="1"/>
</dbReference>
<keyword evidence="1" id="KW-0433">Leucine-rich repeat</keyword>
<feature type="domain" description="Disease resistance N-terminal" evidence="7">
    <location>
        <begin position="15"/>
        <end position="84"/>
    </location>
</feature>
<dbReference type="Pfam" id="PF23559">
    <property type="entry name" value="WHD_DRP"/>
    <property type="match status" value="1"/>
</dbReference>
<sequence>MAEAILFKVAAGITESLESLALKEIGLLWGVTDELEKLKNTFSAIQAAKDSHGVRDWLEKLEDVVYDIDDLLDGFNTDCRLREMKTGDNMLEKVQNFFSKLNQLVCDFKIGHEIKAIRQKLDAIANDSKLLCPVAIGVSARERDYTHSFVLKEEVIGREDDKKEIIDRLLSDSNVEGNVGILPITGIGGLGKTTLAQLIFNDLKVDAHFQLKMWVCVSDNFVVRKVVENILQSATKRKQESVEMDTLVHRLREKIGGKKYLLVLDDVWDDVCNQDVRKWHELKKLLMSGAIGSRILLTTRSAQVARITQSIEPYSLQCLDSQKSWCLFKQVAFVDGQEPVNSRKKVEVGKKIVEKCSGVPLVIKTIGSSLIFKDSEEWVNFEKNKLAKTKENEIIPTLKLSYDQLPSHLKQCFAYCSIFPKDYVMEKSKLINLWIAQGFIKPSNPNECLEDVGHEYFMDLLWRSFFQKAKMDAFTIKMHDLMHDLAMSEAGSLITRLESESGKIIIGDQKTRHVSVVNNIDFSFLIPTSSSRASRIRTLLCLGGFKNPFEYSSTSCKAIFSSLKFLRVLGLRRRRLDMVPNSICKLKHLRDLDLSENWKIEKLPDSISRLQNLYTLRLSGCERLKELPTGITKLVNLRHLYNDGGGRLTYMPRGLGQLKNLQTLSKFVVHSDSAPEDSGRLSELNRLNSLRGELLISGLRHDGDDFALDCKGSNLMEKEDLQDLTLRWRPRLPRESEENVINARDENMALEGLEPHPNLKKLRIDWYEGVKLSEGFSTLTNLVYLKLWCCRKLKYLPPLSRLPSLKSLRLDSLAKIEYVSDCSDNNELSSFSSSALIFPSLEVIDFSWCPNLKGWWRRSDSYNVDVNTTDHALLLFPRLSELIIHRCPLLTSLPMFPHLQERLVLDNARWKPVQQTITNASSSSSASSTPIAFSSAPLSKLKRIILRQIEDLETLPEDGLQNLISLQYLTITYCPKLKSLSQGVQYLTALQNLELTDCPLLDLGNDEHQMQWKGLKSLISLEFQIIPKMVSLPLGLQYVTTLRQLVISNCSSLMAIPEWICNWASLERFTINTCSGLTSLPEAISRLTSLKKLEIHACPILLRRCELGGEDRPKIAHIPKLDFRLRAYLADRETTSSEEETGESD</sequence>
<evidence type="ECO:0000256" key="2">
    <source>
        <dbReference type="ARBA" id="ARBA00022737"/>
    </source>
</evidence>
<dbReference type="PANTHER" id="PTHR36766">
    <property type="entry name" value="PLANT BROAD-SPECTRUM MILDEW RESISTANCE PROTEIN RPW8"/>
    <property type="match status" value="1"/>
</dbReference>
<dbReference type="Pfam" id="PF18052">
    <property type="entry name" value="Rx_N"/>
    <property type="match status" value="1"/>
</dbReference>
<feature type="domain" description="Disease resistance protein winged helix" evidence="8">
    <location>
        <begin position="418"/>
        <end position="486"/>
    </location>
</feature>
<dbReference type="InterPro" id="IPR058922">
    <property type="entry name" value="WHD_DRP"/>
</dbReference>
<dbReference type="GO" id="GO:0043531">
    <property type="term" value="F:ADP binding"/>
    <property type="evidence" value="ECO:0007669"/>
    <property type="project" value="InterPro"/>
</dbReference>
<dbReference type="Pfam" id="PF25019">
    <property type="entry name" value="LRR_R13L1-DRL21"/>
    <property type="match status" value="1"/>
</dbReference>
<proteinExistence type="predicted"/>
<dbReference type="FunFam" id="1.10.10.10:FF:000322">
    <property type="entry name" value="Probable disease resistance protein At1g63360"/>
    <property type="match status" value="1"/>
</dbReference>
<gene>
    <name evidence="10" type="ORF">CIPAW_13G157400</name>
</gene>
<evidence type="ECO:0000256" key="4">
    <source>
        <dbReference type="ARBA" id="ARBA00022821"/>
    </source>
</evidence>
<protein>
    <recommendedName>
        <fullName evidence="12">Disease resistance protein RGA3</fullName>
    </recommendedName>
</protein>
<dbReference type="FunFam" id="3.40.50.300:FF:001091">
    <property type="entry name" value="Probable disease resistance protein At1g61300"/>
    <property type="match status" value="1"/>
</dbReference>
<comment type="caution">
    <text evidence="10">The sequence shown here is derived from an EMBL/GenBank/DDBJ whole genome shotgun (WGS) entry which is preliminary data.</text>
</comment>
<evidence type="ECO:0000256" key="5">
    <source>
        <dbReference type="ARBA" id="ARBA00022840"/>
    </source>
</evidence>
<evidence type="ECO:0000313" key="11">
    <source>
        <dbReference type="Proteomes" id="UP000811609"/>
    </source>
</evidence>